<protein>
    <recommendedName>
        <fullName evidence="4">Secreted protein</fullName>
    </recommendedName>
</protein>
<feature type="chain" id="PRO_5005534794" description="Secreted protein" evidence="1">
    <location>
        <begin position="19"/>
        <end position="157"/>
    </location>
</feature>
<keyword evidence="1" id="KW-0732">Signal</keyword>
<evidence type="ECO:0000313" key="3">
    <source>
        <dbReference type="Proteomes" id="UP000037069"/>
    </source>
</evidence>
<dbReference type="EMBL" id="JRES01001623">
    <property type="protein sequence ID" value="KNC21455.1"/>
    <property type="molecule type" value="Genomic_DNA"/>
</dbReference>
<dbReference type="AlphaFoldDB" id="A0A0L0BMX7"/>
<dbReference type="Proteomes" id="UP000037069">
    <property type="component" value="Unassembled WGS sequence"/>
</dbReference>
<evidence type="ECO:0008006" key="4">
    <source>
        <dbReference type="Google" id="ProtNLM"/>
    </source>
</evidence>
<organism evidence="2 3">
    <name type="scientific">Lucilia cuprina</name>
    <name type="common">Green bottle fly</name>
    <name type="synonym">Australian sheep blowfly</name>
    <dbReference type="NCBI Taxonomy" id="7375"/>
    <lineage>
        <taxon>Eukaryota</taxon>
        <taxon>Metazoa</taxon>
        <taxon>Ecdysozoa</taxon>
        <taxon>Arthropoda</taxon>
        <taxon>Hexapoda</taxon>
        <taxon>Insecta</taxon>
        <taxon>Pterygota</taxon>
        <taxon>Neoptera</taxon>
        <taxon>Endopterygota</taxon>
        <taxon>Diptera</taxon>
        <taxon>Brachycera</taxon>
        <taxon>Muscomorpha</taxon>
        <taxon>Oestroidea</taxon>
        <taxon>Calliphoridae</taxon>
        <taxon>Luciliinae</taxon>
        <taxon>Lucilia</taxon>
    </lineage>
</organism>
<sequence>MCCFVAAAKVHLLSFLCCCDHNDHHYNQQQHSYSHQAEAAFKSIKSNECNTQILMLLQQQLQQQLLSTTTTTSRRSKQGLQSQGKEVRPIPVGCRDCKLVMNKCINNLSLECFHIVLNQRTRRTLSLPVSWNPMTGTVHREIHNTGSELSPMRTDNP</sequence>
<gene>
    <name evidence="2" type="ORF">FF38_12608</name>
</gene>
<reference evidence="2 3" key="1">
    <citation type="journal article" date="2015" name="Nat. Commun.">
        <title>Lucilia cuprina genome unlocks parasitic fly biology to underpin future interventions.</title>
        <authorList>
            <person name="Anstead C.A."/>
            <person name="Korhonen P.K."/>
            <person name="Young N.D."/>
            <person name="Hall R.S."/>
            <person name="Jex A.R."/>
            <person name="Murali S.C."/>
            <person name="Hughes D.S."/>
            <person name="Lee S.F."/>
            <person name="Perry T."/>
            <person name="Stroehlein A.J."/>
            <person name="Ansell B.R."/>
            <person name="Breugelmans B."/>
            <person name="Hofmann A."/>
            <person name="Qu J."/>
            <person name="Dugan S."/>
            <person name="Lee S.L."/>
            <person name="Chao H."/>
            <person name="Dinh H."/>
            <person name="Han Y."/>
            <person name="Doddapaneni H.V."/>
            <person name="Worley K.C."/>
            <person name="Muzny D.M."/>
            <person name="Ioannidis P."/>
            <person name="Waterhouse R.M."/>
            <person name="Zdobnov E.M."/>
            <person name="James P.J."/>
            <person name="Bagnall N.H."/>
            <person name="Kotze A.C."/>
            <person name="Gibbs R.A."/>
            <person name="Richards S."/>
            <person name="Batterham P."/>
            <person name="Gasser R.B."/>
        </authorList>
    </citation>
    <scope>NUCLEOTIDE SEQUENCE [LARGE SCALE GENOMIC DNA]</scope>
    <source>
        <strain evidence="2 3">LS</strain>
        <tissue evidence="2">Full body</tissue>
    </source>
</reference>
<evidence type="ECO:0000313" key="2">
    <source>
        <dbReference type="EMBL" id="KNC21455.1"/>
    </source>
</evidence>
<evidence type="ECO:0000256" key="1">
    <source>
        <dbReference type="SAM" id="SignalP"/>
    </source>
</evidence>
<keyword evidence="3" id="KW-1185">Reference proteome</keyword>
<accession>A0A0L0BMX7</accession>
<feature type="signal peptide" evidence="1">
    <location>
        <begin position="1"/>
        <end position="18"/>
    </location>
</feature>
<comment type="caution">
    <text evidence="2">The sequence shown here is derived from an EMBL/GenBank/DDBJ whole genome shotgun (WGS) entry which is preliminary data.</text>
</comment>
<proteinExistence type="predicted"/>
<name>A0A0L0BMX7_LUCCU</name>